<dbReference type="GO" id="GO:0018580">
    <property type="term" value="F:nitronate monooxygenase activity"/>
    <property type="evidence" value="ECO:0007669"/>
    <property type="project" value="InterPro"/>
</dbReference>
<keyword evidence="3" id="KW-0560">Oxidoreductase</keyword>
<protein>
    <submittedName>
        <fullName evidence="4">2-nitropropane dioxygenase</fullName>
    </submittedName>
</protein>
<dbReference type="GO" id="GO:0051213">
    <property type="term" value="F:dioxygenase activity"/>
    <property type="evidence" value="ECO:0007669"/>
    <property type="project" value="UniProtKB-KW"/>
</dbReference>
<gene>
    <name evidence="4" type="ORF">AYO28_17860</name>
</gene>
<keyword evidence="2" id="KW-0288">FMN</keyword>
<dbReference type="Pfam" id="PF03060">
    <property type="entry name" value="NMO"/>
    <property type="match status" value="2"/>
</dbReference>
<reference evidence="4 5" key="1">
    <citation type="submission" date="2016-03" db="EMBL/GenBank/DDBJ databases">
        <title>Draft Genome Assembly of Pseudomonas putida strain CBF10-2.</title>
        <authorList>
            <person name="Iyer R.S."/>
            <person name="Damania A."/>
        </authorList>
    </citation>
    <scope>NUCLEOTIDE SEQUENCE [LARGE SCALE GENOMIC DNA]</scope>
    <source>
        <strain evidence="4 5">CBF10-2</strain>
    </source>
</reference>
<dbReference type="Proteomes" id="UP000077752">
    <property type="component" value="Unassembled WGS sequence"/>
</dbReference>
<evidence type="ECO:0000313" key="5">
    <source>
        <dbReference type="Proteomes" id="UP000077752"/>
    </source>
</evidence>
<name>A0A177SNN5_PSEPU</name>
<dbReference type="RefSeq" id="WP_064302915.1">
    <property type="nucleotide sequence ID" value="NZ_LUCV01000017.1"/>
</dbReference>
<sequence length="329" mass="35238">MTDLDTRLTRSLNIRNPIVLAPMGGASGARLASAVSRAGGLGLVGASYGDEQWMRTELAPMRELEQPWGVGLVMFTVARNMALLDLALNYRPDVVALSFGNPADFIPTIHRGGAKAIVQIHELDQARAAVDAGADALIVQGAEAGGHSLRRGLLPLLPAVQDLVGDRVPLIAAGGIADGRGVAAALVLGADGVMLGTRFLASEEALPSEAFKRRLIESATSDTVRTRIFDRVRGIEWPEQYSGRAIANRFSDAWLGRDDALAEAPESVRQDYARAVLADDLEQRVIWAGEVLDLVGDIKPARQIVSDLLEDTTRVLRNGQRLLALDKIA</sequence>
<dbReference type="EMBL" id="LUCV01000017">
    <property type="protein sequence ID" value="OAI92658.1"/>
    <property type="molecule type" value="Genomic_DNA"/>
</dbReference>
<evidence type="ECO:0000256" key="2">
    <source>
        <dbReference type="ARBA" id="ARBA00022643"/>
    </source>
</evidence>
<dbReference type="AlphaFoldDB" id="A0A177SNN5"/>
<dbReference type="SMART" id="SM01240">
    <property type="entry name" value="IMPDH"/>
    <property type="match status" value="1"/>
</dbReference>
<evidence type="ECO:0000313" key="4">
    <source>
        <dbReference type="EMBL" id="OAI92658.1"/>
    </source>
</evidence>
<evidence type="ECO:0000256" key="1">
    <source>
        <dbReference type="ARBA" id="ARBA00022630"/>
    </source>
</evidence>
<dbReference type="PANTHER" id="PTHR32332:SF31">
    <property type="entry name" value="2-NITROPROPANE DIOXYGENASE FAMILY, PUTATIVE (AFU_ORTHOLOGUE AFUA_2G09850)-RELATED"/>
    <property type="match status" value="1"/>
</dbReference>
<evidence type="ECO:0000256" key="3">
    <source>
        <dbReference type="ARBA" id="ARBA00023002"/>
    </source>
</evidence>
<dbReference type="CDD" id="cd04730">
    <property type="entry name" value="NPD_like"/>
    <property type="match status" value="1"/>
</dbReference>
<dbReference type="Gene3D" id="3.20.20.70">
    <property type="entry name" value="Aldolase class I"/>
    <property type="match status" value="1"/>
</dbReference>
<proteinExistence type="predicted"/>
<organism evidence="4 5">
    <name type="scientific">Pseudomonas putida</name>
    <name type="common">Arthrobacter siderocapsulatus</name>
    <dbReference type="NCBI Taxonomy" id="303"/>
    <lineage>
        <taxon>Bacteria</taxon>
        <taxon>Pseudomonadati</taxon>
        <taxon>Pseudomonadota</taxon>
        <taxon>Gammaproteobacteria</taxon>
        <taxon>Pseudomonadales</taxon>
        <taxon>Pseudomonadaceae</taxon>
        <taxon>Pseudomonas</taxon>
    </lineage>
</organism>
<dbReference type="InterPro" id="IPR013785">
    <property type="entry name" value="Aldolase_TIM"/>
</dbReference>
<accession>A0A177SNN5</accession>
<comment type="caution">
    <text evidence="4">The sequence shown here is derived from an EMBL/GenBank/DDBJ whole genome shotgun (WGS) entry which is preliminary data.</text>
</comment>
<dbReference type="SUPFAM" id="SSF51412">
    <property type="entry name" value="Inosine monophosphate dehydrogenase (IMPDH)"/>
    <property type="match status" value="1"/>
</dbReference>
<dbReference type="InterPro" id="IPR004136">
    <property type="entry name" value="NMO"/>
</dbReference>
<keyword evidence="4" id="KW-0223">Dioxygenase</keyword>
<keyword evidence="1" id="KW-0285">Flavoprotein</keyword>
<dbReference type="PANTHER" id="PTHR32332">
    <property type="entry name" value="2-NITROPROPANE DIOXYGENASE"/>
    <property type="match status" value="1"/>
</dbReference>